<keyword evidence="1" id="KW-1133">Transmembrane helix</keyword>
<reference evidence="2" key="2">
    <citation type="journal article" date="2015" name="Fish Shellfish Immunol.">
        <title>Early steps in the European eel (Anguilla anguilla)-Vibrio vulnificus interaction in the gills: Role of the RtxA13 toxin.</title>
        <authorList>
            <person name="Callol A."/>
            <person name="Pajuelo D."/>
            <person name="Ebbesson L."/>
            <person name="Teles M."/>
            <person name="MacKenzie S."/>
            <person name="Amaro C."/>
        </authorList>
    </citation>
    <scope>NUCLEOTIDE SEQUENCE</scope>
</reference>
<name>A0A0E9WR27_ANGAN</name>
<accession>A0A0E9WR27</accession>
<keyword evidence="1" id="KW-0812">Transmembrane</keyword>
<feature type="transmembrane region" description="Helical" evidence="1">
    <location>
        <begin position="16"/>
        <end position="37"/>
    </location>
</feature>
<dbReference type="AlphaFoldDB" id="A0A0E9WR27"/>
<dbReference type="EMBL" id="GBXM01016664">
    <property type="protein sequence ID" value="JAH91913.1"/>
    <property type="molecule type" value="Transcribed_RNA"/>
</dbReference>
<sequence>MYFLGMGAGGRELNCFLFIYILHCLLSLSSMFPLNIVENTGTLEPMRLYWTDTDVTDSL</sequence>
<evidence type="ECO:0000313" key="2">
    <source>
        <dbReference type="EMBL" id="JAH91913.1"/>
    </source>
</evidence>
<proteinExistence type="predicted"/>
<reference evidence="2" key="1">
    <citation type="submission" date="2014-11" db="EMBL/GenBank/DDBJ databases">
        <authorList>
            <person name="Amaro Gonzalez C."/>
        </authorList>
    </citation>
    <scope>NUCLEOTIDE SEQUENCE</scope>
</reference>
<protein>
    <submittedName>
        <fullName evidence="2">Uncharacterized protein</fullName>
    </submittedName>
</protein>
<keyword evidence="1" id="KW-0472">Membrane</keyword>
<organism evidence="2">
    <name type="scientific">Anguilla anguilla</name>
    <name type="common">European freshwater eel</name>
    <name type="synonym">Muraena anguilla</name>
    <dbReference type="NCBI Taxonomy" id="7936"/>
    <lineage>
        <taxon>Eukaryota</taxon>
        <taxon>Metazoa</taxon>
        <taxon>Chordata</taxon>
        <taxon>Craniata</taxon>
        <taxon>Vertebrata</taxon>
        <taxon>Euteleostomi</taxon>
        <taxon>Actinopterygii</taxon>
        <taxon>Neopterygii</taxon>
        <taxon>Teleostei</taxon>
        <taxon>Anguilliformes</taxon>
        <taxon>Anguillidae</taxon>
        <taxon>Anguilla</taxon>
    </lineage>
</organism>
<evidence type="ECO:0000256" key="1">
    <source>
        <dbReference type="SAM" id="Phobius"/>
    </source>
</evidence>